<gene>
    <name evidence="1" type="ORF">MLD38_033395</name>
</gene>
<organism evidence="1 2">
    <name type="scientific">Melastoma candidum</name>
    <dbReference type="NCBI Taxonomy" id="119954"/>
    <lineage>
        <taxon>Eukaryota</taxon>
        <taxon>Viridiplantae</taxon>
        <taxon>Streptophyta</taxon>
        <taxon>Embryophyta</taxon>
        <taxon>Tracheophyta</taxon>
        <taxon>Spermatophyta</taxon>
        <taxon>Magnoliopsida</taxon>
        <taxon>eudicotyledons</taxon>
        <taxon>Gunneridae</taxon>
        <taxon>Pentapetalae</taxon>
        <taxon>rosids</taxon>
        <taxon>malvids</taxon>
        <taxon>Myrtales</taxon>
        <taxon>Melastomataceae</taxon>
        <taxon>Melastomatoideae</taxon>
        <taxon>Melastomateae</taxon>
        <taxon>Melastoma</taxon>
    </lineage>
</organism>
<evidence type="ECO:0000313" key="2">
    <source>
        <dbReference type="Proteomes" id="UP001057402"/>
    </source>
</evidence>
<proteinExistence type="predicted"/>
<keyword evidence="2" id="KW-1185">Reference proteome</keyword>
<name>A0ACB9M6E9_9MYRT</name>
<reference evidence="2" key="1">
    <citation type="journal article" date="2023" name="Front. Plant Sci.">
        <title>Chromosomal-level genome assembly of Melastoma candidum provides insights into trichome evolution.</title>
        <authorList>
            <person name="Zhong Y."/>
            <person name="Wu W."/>
            <person name="Sun C."/>
            <person name="Zou P."/>
            <person name="Liu Y."/>
            <person name="Dai S."/>
            <person name="Zhou R."/>
        </authorList>
    </citation>
    <scope>NUCLEOTIDE SEQUENCE [LARGE SCALE GENOMIC DNA]</scope>
</reference>
<dbReference type="EMBL" id="CM042889">
    <property type="protein sequence ID" value="KAI4319843.1"/>
    <property type="molecule type" value="Genomic_DNA"/>
</dbReference>
<protein>
    <submittedName>
        <fullName evidence="1">Uncharacterized protein</fullName>
    </submittedName>
</protein>
<sequence>MDIYCPVDERCSAVISALLEPLPPLKIQEYYERLLASRNCSTIQVKLDGEFGKGVYAQQDFAEGELIFRDQMLFGCQHPSNKIECMEDAKKCSIADADWDSCHSLLCLGEKSKAPSRAALDKFTQHANETNDIFLLAAKAIAYTILRYRKLKTSCERKRKLPDSSDCFDLSLLREAWRPISMGHKRRWWECMALPEDVDSSEEVTFRMQIKELAFQSLQLLKDAIYDKECEALFSLELYGQIIGMFELNNLDLVVASPVEDYFLYIDDLHSPEKEEVEKVSHQFLDALGEEYAVSCEGTAFFPIQSCMNHSCQPNARAFKREEDRDGEATILACKPIHKGEEITISYIDESLPFEERRAALPDYGFTCRCSKCQEES</sequence>
<dbReference type="Proteomes" id="UP001057402">
    <property type="component" value="Chromosome 10"/>
</dbReference>
<comment type="caution">
    <text evidence="1">The sequence shown here is derived from an EMBL/GenBank/DDBJ whole genome shotgun (WGS) entry which is preliminary data.</text>
</comment>
<accession>A0ACB9M6E9</accession>
<evidence type="ECO:0000313" key="1">
    <source>
        <dbReference type="EMBL" id="KAI4319843.1"/>
    </source>
</evidence>